<dbReference type="PANTHER" id="PTHR31374">
    <property type="entry name" value="AUXIN-INDUCED PROTEIN-LIKE-RELATED"/>
    <property type="match status" value="1"/>
</dbReference>
<dbReference type="InterPro" id="IPR003676">
    <property type="entry name" value="SAUR_fam"/>
</dbReference>
<protein>
    <recommendedName>
        <fullName evidence="5">Small auxin up regulated protein</fullName>
    </recommendedName>
</protein>
<proteinExistence type="inferred from homology"/>
<feature type="compositionally biased region" description="Gly residues" evidence="2">
    <location>
        <begin position="28"/>
        <end position="42"/>
    </location>
</feature>
<evidence type="ECO:0000256" key="2">
    <source>
        <dbReference type="SAM" id="MobiDB-lite"/>
    </source>
</evidence>
<dbReference type="AlphaFoldDB" id="A0A835A238"/>
<dbReference type="PANTHER" id="PTHR31374:SF124">
    <property type="entry name" value="OS04G0617350 PROTEIN"/>
    <property type="match status" value="1"/>
</dbReference>
<organism evidence="3 4">
    <name type="scientific">Digitaria exilis</name>
    <dbReference type="NCBI Taxonomy" id="1010633"/>
    <lineage>
        <taxon>Eukaryota</taxon>
        <taxon>Viridiplantae</taxon>
        <taxon>Streptophyta</taxon>
        <taxon>Embryophyta</taxon>
        <taxon>Tracheophyta</taxon>
        <taxon>Spermatophyta</taxon>
        <taxon>Magnoliopsida</taxon>
        <taxon>Liliopsida</taxon>
        <taxon>Poales</taxon>
        <taxon>Poaceae</taxon>
        <taxon>PACMAD clade</taxon>
        <taxon>Panicoideae</taxon>
        <taxon>Panicodae</taxon>
        <taxon>Paniceae</taxon>
        <taxon>Anthephorinae</taxon>
        <taxon>Digitaria</taxon>
    </lineage>
</organism>
<evidence type="ECO:0008006" key="5">
    <source>
        <dbReference type="Google" id="ProtNLM"/>
    </source>
</evidence>
<feature type="region of interest" description="Disordered" evidence="2">
    <location>
        <begin position="1"/>
        <end position="42"/>
    </location>
</feature>
<reference evidence="3" key="1">
    <citation type="submission" date="2020-07" db="EMBL/GenBank/DDBJ databases">
        <title>Genome sequence and genetic diversity analysis of an under-domesticated orphan crop, white fonio (Digitaria exilis).</title>
        <authorList>
            <person name="Bennetzen J.L."/>
            <person name="Chen S."/>
            <person name="Ma X."/>
            <person name="Wang X."/>
            <person name="Yssel A.E.J."/>
            <person name="Chaluvadi S.R."/>
            <person name="Johnson M."/>
            <person name="Gangashetty P."/>
            <person name="Hamidou F."/>
            <person name="Sanogo M.D."/>
            <person name="Zwaenepoel A."/>
            <person name="Wallace J."/>
            <person name="Van De Peer Y."/>
            <person name="Van Deynze A."/>
        </authorList>
    </citation>
    <scope>NUCLEOTIDE SEQUENCE</scope>
    <source>
        <tissue evidence="3">Leaves</tissue>
    </source>
</reference>
<keyword evidence="4" id="KW-1185">Reference proteome</keyword>
<dbReference type="Pfam" id="PF02519">
    <property type="entry name" value="Auxin_inducible"/>
    <property type="match status" value="1"/>
</dbReference>
<evidence type="ECO:0000313" key="4">
    <source>
        <dbReference type="Proteomes" id="UP000636709"/>
    </source>
</evidence>
<evidence type="ECO:0000256" key="1">
    <source>
        <dbReference type="ARBA" id="ARBA00006974"/>
    </source>
</evidence>
<comment type="caution">
    <text evidence="3">The sequence shown here is derived from an EMBL/GenBank/DDBJ whole genome shotgun (WGS) entry which is preliminary data.</text>
</comment>
<comment type="similarity">
    <text evidence="1">Belongs to the ARG7 family.</text>
</comment>
<accession>A0A835A238</accession>
<sequence length="115" mass="12264">MIWKRKSCGGRGSGSSREGMREQLIQREGGGSSKQGGGGGCVPRGCVAVVVGGGEEPEERVVVEVRALAQPCVRALLEMAEREFGYAQQGVLRIPCAADEFRRAVAADTQRCGRR</sequence>
<dbReference type="EMBL" id="JACEFO010002751">
    <property type="protein sequence ID" value="KAF8650007.1"/>
    <property type="molecule type" value="Genomic_DNA"/>
</dbReference>
<evidence type="ECO:0000313" key="3">
    <source>
        <dbReference type="EMBL" id="KAF8650007.1"/>
    </source>
</evidence>
<dbReference type="GO" id="GO:0009733">
    <property type="term" value="P:response to auxin"/>
    <property type="evidence" value="ECO:0007669"/>
    <property type="project" value="InterPro"/>
</dbReference>
<gene>
    <name evidence="3" type="ORF">HU200_064169</name>
</gene>
<dbReference type="Proteomes" id="UP000636709">
    <property type="component" value="Unassembled WGS sequence"/>
</dbReference>
<dbReference type="OrthoDB" id="1930622at2759"/>
<name>A0A835A238_9POAL</name>